<dbReference type="EC" id="2.1.1.-" evidence="4"/>
<keyword evidence="3 7" id="KW-0808">Transferase</keyword>
<dbReference type="SUPFAM" id="SSF53335">
    <property type="entry name" value="S-adenosyl-L-methionine-dependent methyltransferases"/>
    <property type="match status" value="1"/>
</dbReference>
<dbReference type="InterPro" id="IPR002052">
    <property type="entry name" value="DNA_methylase_N6_adenine_CS"/>
</dbReference>
<dbReference type="GO" id="GO:0003677">
    <property type="term" value="F:DNA binding"/>
    <property type="evidence" value="ECO:0007669"/>
    <property type="project" value="InterPro"/>
</dbReference>
<dbReference type="InterPro" id="IPR001091">
    <property type="entry name" value="RM_Methyltransferase"/>
</dbReference>
<dbReference type="RefSeq" id="WP_126201444.1">
    <property type="nucleotide sequence ID" value="NZ_PELY01000089.1"/>
</dbReference>
<organism evidence="7 8">
    <name type="scientific">Thermus scotoductus</name>
    <dbReference type="NCBI Taxonomy" id="37636"/>
    <lineage>
        <taxon>Bacteria</taxon>
        <taxon>Thermotogati</taxon>
        <taxon>Deinococcota</taxon>
        <taxon>Deinococci</taxon>
        <taxon>Thermales</taxon>
        <taxon>Thermaceae</taxon>
        <taxon>Thermus</taxon>
    </lineage>
</organism>
<dbReference type="PANTHER" id="PTHR13370:SF3">
    <property type="entry name" value="TRNA (GUANINE(10)-N2)-METHYLTRANSFERASE HOMOLOG"/>
    <property type="match status" value="1"/>
</dbReference>
<reference evidence="7 8" key="1">
    <citation type="journal article" date="2019" name="Extremophiles">
        <title>Biogeography of thermophiles and predominance of Thermus scotoductus in domestic water heaters.</title>
        <authorList>
            <person name="Wilpiszeski R.L."/>
            <person name="Zhang Z."/>
            <person name="House C.H."/>
        </authorList>
    </citation>
    <scope>NUCLEOTIDE SEQUENCE [LARGE SCALE GENOMIC DNA]</scope>
    <source>
        <strain evidence="7 8">25_S25</strain>
    </source>
</reference>
<dbReference type="PRINTS" id="PR00508">
    <property type="entry name" value="S21N4MTFRASE"/>
</dbReference>
<dbReference type="InterPro" id="IPR029063">
    <property type="entry name" value="SAM-dependent_MTases_sf"/>
</dbReference>
<sequence>MTVNVQPNNIYLGDALHLLDLLDDESVDLVLTDPPYFLDKLDENWDPQEVKRQTQSQAIKNLPAGMRFDPEQGKNLEKWYRQVCTKLFRVLKPGAFFFSFSSPRLVHRMAVAVEDAGFHIRDMFIWLYPTGRPKAFSLERFAPKERRKELGGWKTPQVRGNYEPIIVAQKPPRGNLVNNFLDQGVGLFNFEERLSGGYSPSNVLQTEPIENVPPIFLVNKPSKEEKGPAKEHPTVKPVALLRFLIRLSTKEGALVLDPFIGSGSTALAAIQENRRFIGFEINQAYYDIAKQRLQSEVNRNGLAGTKGSKDSSTEEELDKQKLVIPLFPS</sequence>
<comment type="similarity">
    <text evidence="1 4">Belongs to the N(4)/N(6)-methyltransferase family.</text>
</comment>
<evidence type="ECO:0000259" key="6">
    <source>
        <dbReference type="Pfam" id="PF01555"/>
    </source>
</evidence>
<name>A0A430S1E3_THESC</name>
<evidence type="ECO:0000313" key="8">
    <source>
        <dbReference type="Proteomes" id="UP000287306"/>
    </source>
</evidence>
<evidence type="ECO:0000256" key="2">
    <source>
        <dbReference type="ARBA" id="ARBA00022603"/>
    </source>
</evidence>
<dbReference type="Gene3D" id="3.40.50.150">
    <property type="entry name" value="Vaccinia Virus protein VP39"/>
    <property type="match status" value="1"/>
</dbReference>
<evidence type="ECO:0000256" key="3">
    <source>
        <dbReference type="ARBA" id="ARBA00022679"/>
    </source>
</evidence>
<gene>
    <name evidence="7" type="ORF">CSW38_03875</name>
</gene>
<dbReference type="PANTHER" id="PTHR13370">
    <property type="entry name" value="RNA METHYLASE-RELATED"/>
    <property type="match status" value="1"/>
</dbReference>
<proteinExistence type="inferred from homology"/>
<evidence type="ECO:0000256" key="4">
    <source>
        <dbReference type="RuleBase" id="RU362026"/>
    </source>
</evidence>
<feature type="domain" description="DNA methylase N-4/N-6" evidence="6">
    <location>
        <begin position="27"/>
        <end position="291"/>
    </location>
</feature>
<comment type="caution">
    <text evidence="7">The sequence shown here is derived from an EMBL/GenBank/DDBJ whole genome shotgun (WGS) entry which is preliminary data.</text>
</comment>
<dbReference type="PROSITE" id="PS00092">
    <property type="entry name" value="N6_MTASE"/>
    <property type="match status" value="1"/>
</dbReference>
<dbReference type="InterPro" id="IPR002941">
    <property type="entry name" value="DNA_methylase_N4/N6"/>
</dbReference>
<evidence type="ECO:0000256" key="1">
    <source>
        <dbReference type="ARBA" id="ARBA00006594"/>
    </source>
</evidence>
<accession>A0A430S1E3</accession>
<dbReference type="GO" id="GO:0008170">
    <property type="term" value="F:N-methyltransferase activity"/>
    <property type="evidence" value="ECO:0007669"/>
    <property type="project" value="InterPro"/>
</dbReference>
<dbReference type="Proteomes" id="UP000287306">
    <property type="component" value="Unassembled WGS sequence"/>
</dbReference>
<dbReference type="GO" id="GO:0005737">
    <property type="term" value="C:cytoplasm"/>
    <property type="evidence" value="ECO:0007669"/>
    <property type="project" value="TreeGrafter"/>
</dbReference>
<evidence type="ECO:0000313" key="7">
    <source>
        <dbReference type="EMBL" id="RTH27270.1"/>
    </source>
</evidence>
<evidence type="ECO:0000256" key="5">
    <source>
        <dbReference type="SAM" id="MobiDB-lite"/>
    </source>
</evidence>
<dbReference type="GO" id="GO:0032259">
    <property type="term" value="P:methylation"/>
    <property type="evidence" value="ECO:0007669"/>
    <property type="project" value="UniProtKB-KW"/>
</dbReference>
<feature type="region of interest" description="Disordered" evidence="5">
    <location>
        <begin position="300"/>
        <end position="320"/>
    </location>
</feature>
<dbReference type="AlphaFoldDB" id="A0A430S1E3"/>
<protein>
    <recommendedName>
        <fullName evidence="4">Methyltransferase</fullName>
        <ecNumber evidence="4">2.1.1.-</ecNumber>
    </recommendedName>
</protein>
<keyword evidence="2 7" id="KW-0489">Methyltransferase</keyword>
<dbReference type="EMBL" id="PELY01000089">
    <property type="protein sequence ID" value="RTH27270.1"/>
    <property type="molecule type" value="Genomic_DNA"/>
</dbReference>
<dbReference type="Pfam" id="PF01555">
    <property type="entry name" value="N6_N4_Mtase"/>
    <property type="match status" value="1"/>
</dbReference>